<protein>
    <recommendedName>
        <fullName evidence="2">Large ribosomal subunit protein bL25 beta domain-containing protein</fullName>
    </recommendedName>
</protein>
<dbReference type="GO" id="GO:0008097">
    <property type="term" value="F:5S rRNA binding"/>
    <property type="evidence" value="ECO:0007669"/>
    <property type="project" value="TreeGrafter"/>
</dbReference>
<dbReference type="GO" id="GO:0006412">
    <property type="term" value="P:translation"/>
    <property type="evidence" value="ECO:0007669"/>
    <property type="project" value="InterPro"/>
</dbReference>
<comment type="caution">
    <text evidence="3">The sequence shown here is derived from an EMBL/GenBank/DDBJ whole genome shotgun (WGS) entry which is preliminary data.</text>
</comment>
<evidence type="ECO:0000256" key="1">
    <source>
        <dbReference type="SAM" id="MobiDB-lite"/>
    </source>
</evidence>
<dbReference type="GO" id="GO:0022625">
    <property type="term" value="C:cytosolic large ribosomal subunit"/>
    <property type="evidence" value="ECO:0007669"/>
    <property type="project" value="TreeGrafter"/>
</dbReference>
<evidence type="ECO:0000313" key="4">
    <source>
        <dbReference type="Proteomes" id="UP000585474"/>
    </source>
</evidence>
<organism evidence="3 4">
    <name type="scientific">Actinidia rufa</name>
    <dbReference type="NCBI Taxonomy" id="165716"/>
    <lineage>
        <taxon>Eukaryota</taxon>
        <taxon>Viridiplantae</taxon>
        <taxon>Streptophyta</taxon>
        <taxon>Embryophyta</taxon>
        <taxon>Tracheophyta</taxon>
        <taxon>Spermatophyta</taxon>
        <taxon>Magnoliopsida</taxon>
        <taxon>eudicotyledons</taxon>
        <taxon>Gunneridae</taxon>
        <taxon>Pentapetalae</taxon>
        <taxon>asterids</taxon>
        <taxon>Ericales</taxon>
        <taxon>Actinidiaceae</taxon>
        <taxon>Actinidia</taxon>
    </lineage>
</organism>
<dbReference type="Gene3D" id="2.170.120.20">
    <property type="entry name" value="Ribosomal protein L25, beta domain"/>
    <property type="match status" value="1"/>
</dbReference>
<dbReference type="EMBL" id="BJWL01000005">
    <property type="protein sequence ID" value="GFY86512.1"/>
    <property type="molecule type" value="Genomic_DNA"/>
</dbReference>
<dbReference type="OrthoDB" id="193674at2759"/>
<dbReference type="InterPro" id="IPR011035">
    <property type="entry name" value="Ribosomal_bL25/Gln-tRNA_synth"/>
</dbReference>
<dbReference type="GO" id="GO:0003735">
    <property type="term" value="F:structural constituent of ribosome"/>
    <property type="evidence" value="ECO:0007669"/>
    <property type="project" value="InterPro"/>
</dbReference>
<accession>A0A7J0EJP9</accession>
<evidence type="ECO:0000259" key="2">
    <source>
        <dbReference type="Pfam" id="PF14693"/>
    </source>
</evidence>
<reference evidence="3 4" key="1">
    <citation type="submission" date="2019-07" db="EMBL/GenBank/DDBJ databases">
        <title>De Novo Assembly of kiwifruit Actinidia rufa.</title>
        <authorList>
            <person name="Sugita-Konishi S."/>
            <person name="Sato K."/>
            <person name="Mori E."/>
            <person name="Abe Y."/>
            <person name="Kisaki G."/>
            <person name="Hamano K."/>
            <person name="Suezawa K."/>
            <person name="Otani M."/>
            <person name="Fukuda T."/>
            <person name="Manabe T."/>
            <person name="Gomi K."/>
            <person name="Tabuchi M."/>
            <person name="Akimitsu K."/>
            <person name="Kataoka I."/>
        </authorList>
    </citation>
    <scope>NUCLEOTIDE SEQUENCE [LARGE SCALE GENOMIC DNA]</scope>
    <source>
        <strain evidence="4">cv. Fuchu</strain>
    </source>
</reference>
<dbReference type="PANTHER" id="PTHR33284:SF2">
    <property type="entry name" value="RIBOSOMAL PROTEIN L25_GLN-TRNA SYNTHETASE, ANTI-CODON-BINDING DOMAIN-CONTAINING PROTEIN"/>
    <property type="match status" value="1"/>
</dbReference>
<dbReference type="InterPro" id="IPR037121">
    <property type="entry name" value="Ribosomal_bL25_C"/>
</dbReference>
<feature type="region of interest" description="Disordered" evidence="1">
    <location>
        <begin position="28"/>
        <end position="87"/>
    </location>
</feature>
<feature type="compositionally biased region" description="Basic and acidic residues" evidence="1">
    <location>
        <begin position="29"/>
        <end position="41"/>
    </location>
</feature>
<feature type="compositionally biased region" description="Low complexity" evidence="1">
    <location>
        <begin position="71"/>
        <end position="83"/>
    </location>
</feature>
<proteinExistence type="predicted"/>
<keyword evidence="4" id="KW-1185">Reference proteome</keyword>
<dbReference type="AlphaFoldDB" id="A0A7J0EJP9"/>
<name>A0A7J0EJP9_9ERIC</name>
<feature type="domain" description="Large ribosomal subunit protein bL25 beta" evidence="2">
    <location>
        <begin position="111"/>
        <end position="178"/>
    </location>
</feature>
<dbReference type="Pfam" id="PF14693">
    <property type="entry name" value="Ribosomal_TL5_C"/>
    <property type="match status" value="1"/>
</dbReference>
<sequence>MSNWRRTAVLRRAGAAAVRSYHTIQAIPRELKGSRVTEPKAESPPSSSPKKTLAATLPPPRPRGRSPENTSSLPRESRFSSSSGDYMKTGGRGNAIDAVEALSFCVKINTFEEGGHLNRTRTTLKYLCPAEHIPPKIEIDISNLDVGEKVFRQDFTVHPSVKLFSKDESIPICKVMATKLEYSESAQ</sequence>
<dbReference type="InterPro" id="IPR020930">
    <property type="entry name" value="Ribosomal_uL5_bac-type"/>
</dbReference>
<evidence type="ECO:0000313" key="3">
    <source>
        <dbReference type="EMBL" id="GFY86512.1"/>
    </source>
</evidence>
<dbReference type="InterPro" id="IPR020057">
    <property type="entry name" value="Ribosomal_bL25_b-dom"/>
</dbReference>
<dbReference type="Proteomes" id="UP000585474">
    <property type="component" value="Unassembled WGS sequence"/>
</dbReference>
<dbReference type="PANTHER" id="PTHR33284">
    <property type="entry name" value="RIBOSOMAL PROTEIN L25/GLN-TRNA SYNTHETASE, ANTI-CODON-BINDING DOMAIN-CONTAINING PROTEIN"/>
    <property type="match status" value="1"/>
</dbReference>
<gene>
    <name evidence="3" type="ORF">Acr_05g0001510</name>
</gene>
<dbReference type="SUPFAM" id="SSF50715">
    <property type="entry name" value="Ribosomal protein L25-like"/>
    <property type="match status" value="1"/>
</dbReference>